<comment type="caution">
    <text evidence="12">The sequence shown here is derived from an EMBL/GenBank/DDBJ whole genome shotgun (WGS) entry which is preliminary data.</text>
</comment>
<dbReference type="GO" id="GO:0004719">
    <property type="term" value="F:protein-L-isoaspartate (D-aspartate) O-methyltransferase activity"/>
    <property type="evidence" value="ECO:0007669"/>
    <property type="project" value="UniProtKB-EC"/>
</dbReference>
<evidence type="ECO:0000256" key="3">
    <source>
        <dbReference type="ARBA" id="ARBA00011890"/>
    </source>
</evidence>
<protein>
    <recommendedName>
        <fullName evidence="4">Protein-L-isoaspartate O-methyltransferase</fullName>
        <ecNumber evidence="3">2.1.1.77</ecNumber>
    </recommendedName>
    <alternativeName>
        <fullName evidence="11">L-isoaspartyl protein carboxyl methyltransferase</fullName>
    </alternativeName>
    <alternativeName>
        <fullName evidence="9">Protein L-isoaspartyl methyltransferase</fullName>
    </alternativeName>
    <alternativeName>
        <fullName evidence="10">Protein-beta-aspartate methyltransferase</fullName>
    </alternativeName>
</protein>
<accession>A0A7W6D8D7</accession>
<dbReference type="GO" id="GO:0032259">
    <property type="term" value="P:methylation"/>
    <property type="evidence" value="ECO:0007669"/>
    <property type="project" value="UniProtKB-KW"/>
</dbReference>
<reference evidence="12 13" key="1">
    <citation type="submission" date="2020-08" db="EMBL/GenBank/DDBJ databases">
        <title>Genomic Encyclopedia of Type Strains, Phase IV (KMG-IV): sequencing the most valuable type-strain genomes for metagenomic binning, comparative biology and taxonomic classification.</title>
        <authorList>
            <person name="Goeker M."/>
        </authorList>
    </citation>
    <scope>NUCLEOTIDE SEQUENCE [LARGE SCALE GENOMIC DNA]</scope>
    <source>
        <strain evidence="12 13">DSM 100211</strain>
    </source>
</reference>
<dbReference type="CDD" id="cd02440">
    <property type="entry name" value="AdoMet_MTases"/>
    <property type="match status" value="1"/>
</dbReference>
<evidence type="ECO:0000256" key="2">
    <source>
        <dbReference type="ARBA" id="ARBA00005369"/>
    </source>
</evidence>
<dbReference type="RefSeq" id="WP_343059423.1">
    <property type="nucleotide sequence ID" value="NZ_JACIEE010000002.1"/>
</dbReference>
<keyword evidence="8" id="KW-0949">S-adenosyl-L-methionine</keyword>
<dbReference type="PANTHER" id="PTHR11579">
    <property type="entry name" value="PROTEIN-L-ISOASPARTATE O-METHYLTRANSFERASE"/>
    <property type="match status" value="1"/>
</dbReference>
<dbReference type="SUPFAM" id="SSF53335">
    <property type="entry name" value="S-adenosyl-L-methionine-dependent methyltransferases"/>
    <property type="match status" value="1"/>
</dbReference>
<keyword evidence="6 12" id="KW-0489">Methyltransferase</keyword>
<dbReference type="GO" id="GO:0005737">
    <property type="term" value="C:cytoplasm"/>
    <property type="evidence" value="ECO:0007669"/>
    <property type="project" value="UniProtKB-SubCell"/>
</dbReference>
<organism evidence="12 13">
    <name type="scientific">Mycoplana azooxidifex</name>
    <dbReference type="NCBI Taxonomy" id="1636188"/>
    <lineage>
        <taxon>Bacteria</taxon>
        <taxon>Pseudomonadati</taxon>
        <taxon>Pseudomonadota</taxon>
        <taxon>Alphaproteobacteria</taxon>
        <taxon>Hyphomicrobiales</taxon>
        <taxon>Rhizobiaceae</taxon>
        <taxon>Mycoplana</taxon>
    </lineage>
</organism>
<keyword evidence="13" id="KW-1185">Reference proteome</keyword>
<evidence type="ECO:0000256" key="4">
    <source>
        <dbReference type="ARBA" id="ARBA00013346"/>
    </source>
</evidence>
<dbReference type="AlphaFoldDB" id="A0A7W6D8D7"/>
<gene>
    <name evidence="12" type="ORF">GGQ64_001204</name>
</gene>
<evidence type="ECO:0000313" key="12">
    <source>
        <dbReference type="EMBL" id="MBB3976017.1"/>
    </source>
</evidence>
<proteinExistence type="inferred from homology"/>
<evidence type="ECO:0000313" key="13">
    <source>
        <dbReference type="Proteomes" id="UP000574761"/>
    </source>
</evidence>
<dbReference type="PANTHER" id="PTHR11579:SF0">
    <property type="entry name" value="PROTEIN-L-ISOASPARTATE(D-ASPARTATE) O-METHYLTRANSFERASE"/>
    <property type="match status" value="1"/>
</dbReference>
<evidence type="ECO:0000256" key="9">
    <source>
        <dbReference type="ARBA" id="ARBA00030757"/>
    </source>
</evidence>
<dbReference type="Pfam" id="PF01135">
    <property type="entry name" value="PCMT"/>
    <property type="match status" value="1"/>
</dbReference>
<name>A0A7W6D8D7_9HYPH</name>
<evidence type="ECO:0000256" key="8">
    <source>
        <dbReference type="ARBA" id="ARBA00022691"/>
    </source>
</evidence>
<comment type="subcellular location">
    <subcellularLocation>
        <location evidence="1">Cytoplasm</location>
    </subcellularLocation>
</comment>
<comment type="similarity">
    <text evidence="2">Belongs to the methyltransferase superfamily. L-isoaspartyl/D-aspartyl protein methyltransferase family.</text>
</comment>
<dbReference type="Proteomes" id="UP000574761">
    <property type="component" value="Unassembled WGS sequence"/>
</dbReference>
<evidence type="ECO:0000256" key="10">
    <source>
        <dbReference type="ARBA" id="ARBA00031323"/>
    </source>
</evidence>
<sequence>MTAIRRATLDEIRLFHAKMMAAAGNATDDRLERIIEAVPREAFLGPGPWQIRAGRSYLETPCADPAFLYQNVLVALDAAKGINNGEPFLHAAWLNAAAPAAGETVVHVGAGTGYYTALLSMLVLPNGRIHAYEIEADLAARARENLRPFEGVEVIHGDATTLPLPPADLIYVNAGVVAPPVRWLDALRTGGRLIFPWQPTDKVGLALLVTRTDAGHCVRPLMRATFIPCIGASDSSGCRKTPTVPDAAAVRSIRLMRDEAPDETAVAIYEDVWFSRTEI</sequence>
<keyword evidence="5" id="KW-0963">Cytoplasm</keyword>
<evidence type="ECO:0000256" key="6">
    <source>
        <dbReference type="ARBA" id="ARBA00022603"/>
    </source>
</evidence>
<evidence type="ECO:0000256" key="1">
    <source>
        <dbReference type="ARBA" id="ARBA00004496"/>
    </source>
</evidence>
<evidence type="ECO:0000256" key="7">
    <source>
        <dbReference type="ARBA" id="ARBA00022679"/>
    </source>
</evidence>
<evidence type="ECO:0000256" key="5">
    <source>
        <dbReference type="ARBA" id="ARBA00022490"/>
    </source>
</evidence>
<dbReference type="InterPro" id="IPR029063">
    <property type="entry name" value="SAM-dependent_MTases_sf"/>
</dbReference>
<evidence type="ECO:0000256" key="11">
    <source>
        <dbReference type="ARBA" id="ARBA00031350"/>
    </source>
</evidence>
<dbReference type="Gene3D" id="3.40.50.150">
    <property type="entry name" value="Vaccinia Virus protein VP39"/>
    <property type="match status" value="1"/>
</dbReference>
<dbReference type="EC" id="2.1.1.77" evidence="3"/>
<dbReference type="EMBL" id="JACIEE010000002">
    <property type="protein sequence ID" value="MBB3976017.1"/>
    <property type="molecule type" value="Genomic_DNA"/>
</dbReference>
<keyword evidence="7 12" id="KW-0808">Transferase</keyword>
<dbReference type="InterPro" id="IPR000682">
    <property type="entry name" value="PCMT"/>
</dbReference>